<accession>A0A1X0P9I6</accession>
<feature type="region of interest" description="Disordered" evidence="1">
    <location>
        <begin position="65"/>
        <end position="123"/>
    </location>
</feature>
<dbReference type="Proteomes" id="UP000192257">
    <property type="component" value="Unassembled WGS sequence"/>
</dbReference>
<dbReference type="AlphaFoldDB" id="A0A1X0P9I6"/>
<reference evidence="2 3" key="1">
    <citation type="submission" date="2017-03" db="EMBL/GenBank/DDBJ databases">
        <title>An alternative strategy for trypanosome survival in the mammalian bloodstream revealed through genome and transcriptome analysis of the ubiquitous bovine parasite Trypanosoma (Megatrypanum) theileri.</title>
        <authorList>
            <person name="Kelly S."/>
            <person name="Ivens A."/>
            <person name="Mott A."/>
            <person name="O'Neill E."/>
            <person name="Emms D."/>
            <person name="Macleod O."/>
            <person name="Voorheis P."/>
            <person name="Matthews J."/>
            <person name="Matthews K."/>
            <person name="Carrington M."/>
        </authorList>
    </citation>
    <scope>NUCLEOTIDE SEQUENCE [LARGE SCALE GENOMIC DNA]</scope>
    <source>
        <strain evidence="2">Edinburgh</strain>
    </source>
</reference>
<dbReference type="GeneID" id="39980886"/>
<keyword evidence="3" id="KW-1185">Reference proteome</keyword>
<feature type="region of interest" description="Disordered" evidence="1">
    <location>
        <begin position="321"/>
        <end position="345"/>
    </location>
</feature>
<evidence type="ECO:0000256" key="1">
    <source>
        <dbReference type="SAM" id="MobiDB-lite"/>
    </source>
</evidence>
<protein>
    <submittedName>
        <fullName evidence="2">Uncharacterized protein</fullName>
    </submittedName>
</protein>
<comment type="caution">
    <text evidence="2">The sequence shown here is derived from an EMBL/GenBank/DDBJ whole genome shotgun (WGS) entry which is preliminary data.</text>
</comment>
<feature type="compositionally biased region" description="Gly residues" evidence="1">
    <location>
        <begin position="330"/>
        <end position="344"/>
    </location>
</feature>
<proteinExistence type="predicted"/>
<gene>
    <name evidence="2" type="ORF">TM35_000014250</name>
</gene>
<dbReference type="VEuPathDB" id="TriTrypDB:TM35_000014250"/>
<evidence type="ECO:0000313" key="3">
    <source>
        <dbReference type="Proteomes" id="UP000192257"/>
    </source>
</evidence>
<organism evidence="2 3">
    <name type="scientific">Trypanosoma theileri</name>
    <dbReference type="NCBI Taxonomy" id="67003"/>
    <lineage>
        <taxon>Eukaryota</taxon>
        <taxon>Discoba</taxon>
        <taxon>Euglenozoa</taxon>
        <taxon>Kinetoplastea</taxon>
        <taxon>Metakinetoplastina</taxon>
        <taxon>Trypanosomatida</taxon>
        <taxon>Trypanosomatidae</taxon>
        <taxon>Trypanosoma</taxon>
    </lineage>
</organism>
<dbReference type="RefSeq" id="XP_028887614.1">
    <property type="nucleotide sequence ID" value="XM_029021106.1"/>
</dbReference>
<dbReference type="OrthoDB" id="240175at2759"/>
<dbReference type="EMBL" id="NBCO01000001">
    <property type="protein sequence ID" value="ORC93548.1"/>
    <property type="molecule type" value="Genomic_DNA"/>
</dbReference>
<sequence>MSCQWVFERLADGLFLGPRHPLRHLCKLHRQGVLLDRNGTPLTADNIHTATTWRSHHAFSGRCGLRVDQQQQQQQGEGEGKGKEREDEGENSKQQTLQKNANSYGGGDVPQPETVLEESGEAIVSQSPDDYRTWIADFHLLSKSDEPHVLLSVAPHFLPLQGNTTEEKVWHSPTKEDQEIYDKRMLETPLIWEEPMTLSVDCTSNGMYLWSEEWGFFGEKIADSCFEQQVHRRVVGDYHSNNRNGIQESLQQQEQIEEWQQEKSHEAFVRLSWRMKPAGEQDARSGEHRSLHDSTFTHINENFQSYGEMVVFVRSGSSQDNVCNDRNNGSTGGGGDDGNSGGSGMSLVVSAITTTLLSSSSSSSGGLNGCKGTEGGELISSGNHVWRRVCERVVVLNGILQEMHFVPYVTLMDDGDEVTIL</sequence>
<feature type="compositionally biased region" description="Polar residues" evidence="1">
    <location>
        <begin position="92"/>
        <end position="103"/>
    </location>
</feature>
<evidence type="ECO:0000313" key="2">
    <source>
        <dbReference type="EMBL" id="ORC93548.1"/>
    </source>
</evidence>
<name>A0A1X0P9I6_9TRYP</name>